<feature type="transmembrane region" description="Helical" evidence="7">
    <location>
        <begin position="142"/>
        <end position="158"/>
    </location>
</feature>
<dbReference type="OrthoDB" id="3758043at2"/>
<feature type="transmembrane region" description="Helical" evidence="7">
    <location>
        <begin position="165"/>
        <end position="186"/>
    </location>
</feature>
<keyword evidence="3 7" id="KW-0812">Transmembrane</keyword>
<evidence type="ECO:0000256" key="4">
    <source>
        <dbReference type="ARBA" id="ARBA00022989"/>
    </source>
</evidence>
<dbReference type="AlphaFoldDB" id="A0A2T8F8C5"/>
<dbReference type="GO" id="GO:0005886">
    <property type="term" value="C:plasma membrane"/>
    <property type="evidence" value="ECO:0007669"/>
    <property type="project" value="UniProtKB-SubCell"/>
</dbReference>
<dbReference type="Gene3D" id="1.20.1740.10">
    <property type="entry name" value="Amino acid/polyamine transporter I"/>
    <property type="match status" value="1"/>
</dbReference>
<keyword evidence="4 7" id="KW-1133">Transmembrane helix</keyword>
<evidence type="ECO:0000256" key="7">
    <source>
        <dbReference type="SAM" id="Phobius"/>
    </source>
</evidence>
<evidence type="ECO:0000256" key="2">
    <source>
        <dbReference type="ARBA" id="ARBA00022475"/>
    </source>
</evidence>
<keyword evidence="2" id="KW-1003">Cell membrane</keyword>
<dbReference type="RefSeq" id="WP_116572985.1">
    <property type="nucleotide sequence ID" value="NZ_QDGZ01000006.1"/>
</dbReference>
<dbReference type="InterPro" id="IPR002293">
    <property type="entry name" value="AA/rel_permease1"/>
</dbReference>
<evidence type="ECO:0000256" key="5">
    <source>
        <dbReference type="ARBA" id="ARBA00023136"/>
    </source>
</evidence>
<accession>A0A2T8F8C5</accession>
<feature type="region of interest" description="Disordered" evidence="6">
    <location>
        <begin position="1"/>
        <end position="20"/>
    </location>
</feature>
<evidence type="ECO:0000313" key="9">
    <source>
        <dbReference type="Proteomes" id="UP000246018"/>
    </source>
</evidence>
<feature type="transmembrane region" description="Helical" evidence="7">
    <location>
        <begin position="346"/>
        <end position="366"/>
    </location>
</feature>
<dbReference type="EMBL" id="QDGZ01000006">
    <property type="protein sequence ID" value="PVG81917.1"/>
    <property type="molecule type" value="Genomic_DNA"/>
</dbReference>
<evidence type="ECO:0000256" key="3">
    <source>
        <dbReference type="ARBA" id="ARBA00022692"/>
    </source>
</evidence>
<comment type="caution">
    <text evidence="8">The sequence shown here is derived from an EMBL/GenBank/DDBJ whole genome shotgun (WGS) entry which is preliminary data.</text>
</comment>
<feature type="transmembrane region" description="Helical" evidence="7">
    <location>
        <begin position="206"/>
        <end position="229"/>
    </location>
</feature>
<dbReference type="PANTHER" id="PTHR42770:SF7">
    <property type="entry name" value="MEMBRANE PROTEIN"/>
    <property type="match status" value="1"/>
</dbReference>
<dbReference type="Proteomes" id="UP000246018">
    <property type="component" value="Unassembled WGS sequence"/>
</dbReference>
<gene>
    <name evidence="8" type="ORF">DDE18_14505</name>
</gene>
<keyword evidence="5 7" id="KW-0472">Membrane</keyword>
<feature type="transmembrane region" description="Helical" evidence="7">
    <location>
        <begin position="105"/>
        <end position="130"/>
    </location>
</feature>
<evidence type="ECO:0000313" key="8">
    <source>
        <dbReference type="EMBL" id="PVG81917.1"/>
    </source>
</evidence>
<dbReference type="GO" id="GO:0022857">
    <property type="term" value="F:transmembrane transporter activity"/>
    <property type="evidence" value="ECO:0007669"/>
    <property type="project" value="InterPro"/>
</dbReference>
<organism evidence="8 9">
    <name type="scientific">Nocardioides gansuensis</name>
    <dbReference type="NCBI Taxonomy" id="2138300"/>
    <lineage>
        <taxon>Bacteria</taxon>
        <taxon>Bacillati</taxon>
        <taxon>Actinomycetota</taxon>
        <taxon>Actinomycetes</taxon>
        <taxon>Propionibacteriales</taxon>
        <taxon>Nocardioidaceae</taxon>
        <taxon>Nocardioides</taxon>
    </lineage>
</organism>
<keyword evidence="9" id="KW-1185">Reference proteome</keyword>
<feature type="transmembrane region" description="Helical" evidence="7">
    <location>
        <begin position="63"/>
        <end position="84"/>
    </location>
</feature>
<feature type="transmembrane region" description="Helical" evidence="7">
    <location>
        <begin position="28"/>
        <end position="51"/>
    </location>
</feature>
<sequence>MATLPGESAPPLLTDEPTARRPEGLKPVLGVVAAIMLTVSCITPASSLFIIVPELLASQGSGVVLTLLAGVLISVGVGACYAELGTRTPSSGGEYVMVTHTLGRSLGWVTFVMTAATLIVIPPVIALGTADYLAPIVDLDRATTGAIVMLLATATGLLDIKANAYVTSAFLVIETLAAAVVAYLGFSHAERGVDTLWHPQALDGTTLTPLTAAIVLSGLAVSTFVVNGFGTASYLAEEIIEPRKNVARAVFGSLFIGAAIIVIPTIATVMGVGSLSDLAEGTFPDFVTTWAGPRVSAAVSVGIAIAILNAVIVMVIQNGRVIYSSARDKSWPEPVNRALSSLHPRFGSPVLATLTVALPGALMAYLVDIESLLGITSVIVSSVYLTLAVAALAVRRSPHAGWKMPLWPLAPVLVIVGVGYALSESATGDLLIVAAMVGGALAYYYGYLRPRGSSRFLVDPQQDR</sequence>
<protein>
    <submittedName>
        <fullName evidence="8">Amino acid permease</fullName>
    </submittedName>
</protein>
<feature type="transmembrane region" description="Helical" evidence="7">
    <location>
        <begin position="429"/>
        <end position="447"/>
    </location>
</feature>
<feature type="transmembrane region" description="Helical" evidence="7">
    <location>
        <begin position="406"/>
        <end position="423"/>
    </location>
</feature>
<reference evidence="8 9" key="1">
    <citation type="submission" date="2018-04" db="EMBL/GenBank/DDBJ databases">
        <title>Genome of Nocardioides gansuensis WSJ-1.</title>
        <authorList>
            <person name="Wu S."/>
            <person name="Wang G."/>
        </authorList>
    </citation>
    <scope>NUCLEOTIDE SEQUENCE [LARGE SCALE GENOMIC DNA]</scope>
    <source>
        <strain evidence="8 9">WSJ-1</strain>
    </source>
</reference>
<feature type="transmembrane region" description="Helical" evidence="7">
    <location>
        <begin position="372"/>
        <end position="394"/>
    </location>
</feature>
<dbReference type="PIRSF" id="PIRSF006060">
    <property type="entry name" value="AA_transporter"/>
    <property type="match status" value="1"/>
</dbReference>
<feature type="transmembrane region" description="Helical" evidence="7">
    <location>
        <begin position="250"/>
        <end position="275"/>
    </location>
</feature>
<name>A0A2T8F8C5_9ACTN</name>
<dbReference type="InterPro" id="IPR050367">
    <property type="entry name" value="APC_superfamily"/>
</dbReference>
<dbReference type="PANTHER" id="PTHR42770">
    <property type="entry name" value="AMINO ACID TRANSPORTER-RELATED"/>
    <property type="match status" value="1"/>
</dbReference>
<comment type="subcellular location">
    <subcellularLocation>
        <location evidence="1">Cell membrane</location>
        <topology evidence="1">Multi-pass membrane protein</topology>
    </subcellularLocation>
</comment>
<proteinExistence type="predicted"/>
<dbReference type="Pfam" id="PF13520">
    <property type="entry name" value="AA_permease_2"/>
    <property type="match status" value="1"/>
</dbReference>
<evidence type="ECO:0000256" key="1">
    <source>
        <dbReference type="ARBA" id="ARBA00004651"/>
    </source>
</evidence>
<feature type="transmembrane region" description="Helical" evidence="7">
    <location>
        <begin position="295"/>
        <end position="316"/>
    </location>
</feature>
<evidence type="ECO:0000256" key="6">
    <source>
        <dbReference type="SAM" id="MobiDB-lite"/>
    </source>
</evidence>